<comment type="caution">
    <text evidence="1">The sequence shown here is derived from an EMBL/GenBank/DDBJ whole genome shotgun (WGS) entry which is preliminary data.</text>
</comment>
<gene>
    <name evidence="1" type="ORF">POTOM_017684</name>
</gene>
<reference evidence="1" key="1">
    <citation type="journal article" date="2020" name="bioRxiv">
        <title>Hybrid origin of Populus tomentosa Carr. identified through genome sequencing and phylogenomic analysis.</title>
        <authorList>
            <person name="An X."/>
            <person name="Gao K."/>
            <person name="Chen Z."/>
            <person name="Li J."/>
            <person name="Yang X."/>
            <person name="Yang X."/>
            <person name="Zhou J."/>
            <person name="Guo T."/>
            <person name="Zhao T."/>
            <person name="Huang S."/>
            <person name="Miao D."/>
            <person name="Khan W.U."/>
            <person name="Rao P."/>
            <person name="Ye M."/>
            <person name="Lei B."/>
            <person name="Liao W."/>
            <person name="Wang J."/>
            <person name="Ji L."/>
            <person name="Li Y."/>
            <person name="Guo B."/>
            <person name="Mustafa N.S."/>
            <person name="Li S."/>
            <person name="Yun Q."/>
            <person name="Keller S.R."/>
            <person name="Mao J."/>
            <person name="Zhang R."/>
            <person name="Strauss S.H."/>
        </authorList>
    </citation>
    <scope>NUCLEOTIDE SEQUENCE</scope>
    <source>
        <strain evidence="1">GM15</strain>
        <tissue evidence="1">Leaf</tissue>
    </source>
</reference>
<dbReference type="OrthoDB" id="2016101at2759"/>
<dbReference type="PANTHER" id="PTHR42938:SF7">
    <property type="entry name" value="ERYTHRONATE-4-PHOSPHATE DEHYDROGENASE FAMILY PROTEIN"/>
    <property type="match status" value="1"/>
</dbReference>
<protein>
    <submittedName>
        <fullName evidence="1">Uncharacterized protein</fullName>
    </submittedName>
</protein>
<evidence type="ECO:0000313" key="2">
    <source>
        <dbReference type="Proteomes" id="UP000886885"/>
    </source>
</evidence>
<organism evidence="1 2">
    <name type="scientific">Populus tomentosa</name>
    <name type="common">Chinese white poplar</name>
    <dbReference type="NCBI Taxonomy" id="118781"/>
    <lineage>
        <taxon>Eukaryota</taxon>
        <taxon>Viridiplantae</taxon>
        <taxon>Streptophyta</taxon>
        <taxon>Embryophyta</taxon>
        <taxon>Tracheophyta</taxon>
        <taxon>Spermatophyta</taxon>
        <taxon>Magnoliopsida</taxon>
        <taxon>eudicotyledons</taxon>
        <taxon>Gunneridae</taxon>
        <taxon>Pentapetalae</taxon>
        <taxon>rosids</taxon>
        <taxon>fabids</taxon>
        <taxon>Malpighiales</taxon>
        <taxon>Salicaceae</taxon>
        <taxon>Saliceae</taxon>
        <taxon>Populus</taxon>
    </lineage>
</organism>
<keyword evidence="2" id="KW-1185">Reference proteome</keyword>
<sequence length="406" mass="44752">MASFCRSAMTSTTRSLASLSKTAGQKTLNAKSMSSPFTSTPTRTILAISRIVSVLGSVESLMPLHSAIANARLKSSIAVDSSCWSWLSQVAYVEFLLSCSPLYRVSSIFSSLAFPRFRSSSVTRLGHFKPNWAAFERFFLPRWGRKGSGFSGSDDVECRKLKGFFMVQVGPLKSSVSKENGHTVVRHAPCQPRSLPRLDLRVFYVRVSKCEIDGSTPERLSVNHIPLYPDTLLEVNGVRTSINSSGASTTLGRDRLDKKSEEATFVSTDNTRMTGSVKFEVFDKDVLILSGAVDLCCSNGFVGGSGNHDQRWRMNCESDITIGPGFLKAKQFMGPDSEMPTIEVYIAGSFPGTPIILTKTLHLGFHKEQMRKGMLDSLPEYEATESQEDAPSRLPSQVYLNFILDF</sequence>
<name>A0A8X8CVY2_POPTO</name>
<dbReference type="Proteomes" id="UP000886885">
    <property type="component" value="Chromosome 4D"/>
</dbReference>
<evidence type="ECO:0000313" key="1">
    <source>
        <dbReference type="EMBL" id="KAG6777846.1"/>
    </source>
</evidence>
<proteinExistence type="predicted"/>
<dbReference type="GO" id="GO:0004617">
    <property type="term" value="F:phosphoglycerate dehydrogenase activity"/>
    <property type="evidence" value="ECO:0007669"/>
    <property type="project" value="TreeGrafter"/>
</dbReference>
<dbReference type="EMBL" id="JAAWWB010000008">
    <property type="protein sequence ID" value="KAG6777846.1"/>
    <property type="molecule type" value="Genomic_DNA"/>
</dbReference>
<dbReference type="AlphaFoldDB" id="A0A8X8CVY2"/>
<dbReference type="PANTHER" id="PTHR42938">
    <property type="entry name" value="FORMATE DEHYDROGENASE 1"/>
    <property type="match status" value="1"/>
</dbReference>
<accession>A0A8X8CVY2</accession>